<dbReference type="PANTHER" id="PTHR43390:SF1">
    <property type="entry name" value="CHLOROPLAST PROCESSING PEPTIDASE"/>
    <property type="match status" value="1"/>
</dbReference>
<organism evidence="6">
    <name type="scientific">bioreactor metagenome</name>
    <dbReference type="NCBI Taxonomy" id="1076179"/>
    <lineage>
        <taxon>unclassified sequences</taxon>
        <taxon>metagenomes</taxon>
        <taxon>ecological metagenomes</taxon>
    </lineage>
</organism>
<accession>A0A645IES2</accession>
<dbReference type="InterPro" id="IPR019533">
    <property type="entry name" value="Peptidase_S26"/>
</dbReference>
<dbReference type="InterPro" id="IPR036286">
    <property type="entry name" value="LexA/Signal_pep-like_sf"/>
</dbReference>
<comment type="catalytic activity">
    <reaction evidence="1">
        <text>Cleavage of hydrophobic, N-terminal signal or leader sequences from secreted and periplasmic proteins.</text>
        <dbReference type="EC" id="3.4.21.89"/>
    </reaction>
</comment>
<evidence type="ECO:0000256" key="1">
    <source>
        <dbReference type="ARBA" id="ARBA00000677"/>
    </source>
</evidence>
<dbReference type="GO" id="GO:0009003">
    <property type="term" value="F:signal peptidase activity"/>
    <property type="evidence" value="ECO:0007669"/>
    <property type="project" value="UniProtKB-EC"/>
</dbReference>
<dbReference type="GO" id="GO:0004252">
    <property type="term" value="F:serine-type endopeptidase activity"/>
    <property type="evidence" value="ECO:0007669"/>
    <property type="project" value="InterPro"/>
</dbReference>
<keyword evidence="4 6" id="KW-0378">Hydrolase</keyword>
<protein>
    <recommendedName>
        <fullName evidence="3">signal peptidase I</fullName>
        <ecNumber evidence="3">3.4.21.89</ecNumber>
    </recommendedName>
</protein>
<proteinExistence type="inferred from homology"/>
<evidence type="ECO:0000256" key="4">
    <source>
        <dbReference type="ARBA" id="ARBA00022801"/>
    </source>
</evidence>
<comment type="similarity">
    <text evidence="2">Belongs to the peptidase S26 family.</text>
</comment>
<reference evidence="6" key="1">
    <citation type="submission" date="2019-08" db="EMBL/GenBank/DDBJ databases">
        <authorList>
            <person name="Kucharzyk K."/>
            <person name="Murdoch R.W."/>
            <person name="Higgins S."/>
            <person name="Loffler F."/>
        </authorList>
    </citation>
    <scope>NUCLEOTIDE SEQUENCE</scope>
</reference>
<evidence type="ECO:0000313" key="6">
    <source>
        <dbReference type="EMBL" id="MPN49808.1"/>
    </source>
</evidence>
<dbReference type="PANTHER" id="PTHR43390">
    <property type="entry name" value="SIGNAL PEPTIDASE I"/>
    <property type="match status" value="1"/>
</dbReference>
<sequence length="139" mass="16417">MAPSIKRGDKFLVRRLKKEKLKRGDLVIYKLGIGETYHQRIIGLPGETIEIERNKDNIADVYINDKILNEPYKKLKENSPHPKAIHYAKTHIPENSYFILGDNRDMSYDSRFLSPINKRKIIGKIIYIYYPIKRVKIFK</sequence>
<dbReference type="PRINTS" id="PR00727">
    <property type="entry name" value="LEADERPTASE"/>
</dbReference>
<evidence type="ECO:0000256" key="3">
    <source>
        <dbReference type="ARBA" id="ARBA00013208"/>
    </source>
</evidence>
<gene>
    <name evidence="6" type="primary">sipS_11</name>
    <name evidence="6" type="ORF">SDC9_197430</name>
</gene>
<dbReference type="PROSITE" id="PS00761">
    <property type="entry name" value="SPASE_I_3"/>
    <property type="match status" value="1"/>
</dbReference>
<dbReference type="SUPFAM" id="SSF51306">
    <property type="entry name" value="LexA/Signal peptidase"/>
    <property type="match status" value="1"/>
</dbReference>
<comment type="caution">
    <text evidence="6">The sequence shown here is derived from an EMBL/GenBank/DDBJ whole genome shotgun (WGS) entry which is preliminary data.</text>
</comment>
<dbReference type="GO" id="GO:0016020">
    <property type="term" value="C:membrane"/>
    <property type="evidence" value="ECO:0007669"/>
    <property type="project" value="InterPro"/>
</dbReference>
<feature type="domain" description="Peptidase S26" evidence="5">
    <location>
        <begin position="1"/>
        <end position="130"/>
    </location>
</feature>
<dbReference type="GO" id="GO:0006465">
    <property type="term" value="P:signal peptide processing"/>
    <property type="evidence" value="ECO:0007669"/>
    <property type="project" value="InterPro"/>
</dbReference>
<dbReference type="Gene3D" id="2.10.109.10">
    <property type="entry name" value="Umud Fragment, subunit A"/>
    <property type="match status" value="1"/>
</dbReference>
<dbReference type="EMBL" id="VSSQ01113397">
    <property type="protein sequence ID" value="MPN49808.1"/>
    <property type="molecule type" value="Genomic_DNA"/>
</dbReference>
<dbReference type="InterPro" id="IPR000223">
    <property type="entry name" value="Pept_S26A_signal_pept_1"/>
</dbReference>
<dbReference type="Pfam" id="PF10502">
    <property type="entry name" value="Peptidase_S26"/>
    <property type="match status" value="1"/>
</dbReference>
<dbReference type="AlphaFoldDB" id="A0A645IES2"/>
<evidence type="ECO:0000259" key="5">
    <source>
        <dbReference type="Pfam" id="PF10502"/>
    </source>
</evidence>
<name>A0A645IES2_9ZZZZ</name>
<evidence type="ECO:0000256" key="2">
    <source>
        <dbReference type="ARBA" id="ARBA00009370"/>
    </source>
</evidence>
<dbReference type="InterPro" id="IPR019758">
    <property type="entry name" value="Pept_S26A_signal_pept_1_CS"/>
</dbReference>
<dbReference type="NCBIfam" id="TIGR02227">
    <property type="entry name" value="sigpep_I_bact"/>
    <property type="match status" value="1"/>
</dbReference>
<dbReference type="CDD" id="cd06530">
    <property type="entry name" value="S26_SPase_I"/>
    <property type="match status" value="1"/>
</dbReference>
<dbReference type="EC" id="3.4.21.89" evidence="3"/>